<organism evidence="1 2">
    <name type="scientific">Naganishia adeliensis</name>
    <dbReference type="NCBI Taxonomy" id="92952"/>
    <lineage>
        <taxon>Eukaryota</taxon>
        <taxon>Fungi</taxon>
        <taxon>Dikarya</taxon>
        <taxon>Basidiomycota</taxon>
        <taxon>Agaricomycotina</taxon>
        <taxon>Tremellomycetes</taxon>
        <taxon>Filobasidiales</taxon>
        <taxon>Filobasidiaceae</taxon>
        <taxon>Naganishia</taxon>
    </lineage>
</organism>
<sequence>MSSGTAKNKPVKNYGVWDARPIEYRTDRDSDDPNSPHIYLTFRDKSQEDFEAAINIKSGDKKESRLVYWINEEMDASVIKDFKDLSPGFHALDGKKGLDYLRDKGLFVAQDGLVLPHDIPGENNDIIDKLTPLLDRAIKEKATIYIFGSKYPEPPRRGSLRGLHEVHQNQGSLAKYSNSVQTDGALVFHFEEAEDSGEWVGIFLAFASQRRPTDDRTGLALPDSESWAEILGAEEDGEGGDA</sequence>
<name>A0ACC2UY75_9TREE</name>
<accession>A0ACC2UY75</accession>
<proteinExistence type="predicted"/>
<dbReference type="Proteomes" id="UP001230649">
    <property type="component" value="Unassembled WGS sequence"/>
</dbReference>
<reference evidence="1" key="1">
    <citation type="submission" date="2023-04" db="EMBL/GenBank/DDBJ databases">
        <title>Draft Genome sequencing of Naganishia species isolated from polar environments using Oxford Nanopore Technology.</title>
        <authorList>
            <person name="Leo P."/>
            <person name="Venkateswaran K."/>
        </authorList>
    </citation>
    <scope>NUCLEOTIDE SEQUENCE</scope>
    <source>
        <strain evidence="1">MNA-CCFEE 5262</strain>
    </source>
</reference>
<dbReference type="EMBL" id="JASBWS010000193">
    <property type="protein sequence ID" value="KAJ9091709.1"/>
    <property type="molecule type" value="Genomic_DNA"/>
</dbReference>
<comment type="caution">
    <text evidence="1">The sequence shown here is derived from an EMBL/GenBank/DDBJ whole genome shotgun (WGS) entry which is preliminary data.</text>
</comment>
<protein>
    <submittedName>
        <fullName evidence="1">Uncharacterized protein</fullName>
    </submittedName>
</protein>
<gene>
    <name evidence="1" type="ORF">QFC20_007568</name>
</gene>
<keyword evidence="2" id="KW-1185">Reference proteome</keyword>
<evidence type="ECO:0000313" key="2">
    <source>
        <dbReference type="Proteomes" id="UP001230649"/>
    </source>
</evidence>
<evidence type="ECO:0000313" key="1">
    <source>
        <dbReference type="EMBL" id="KAJ9091709.1"/>
    </source>
</evidence>